<feature type="compositionally biased region" description="Low complexity" evidence="1">
    <location>
        <begin position="32"/>
        <end position="50"/>
    </location>
</feature>
<feature type="region of interest" description="Disordered" evidence="1">
    <location>
        <begin position="1"/>
        <end position="20"/>
    </location>
</feature>
<dbReference type="EMBL" id="BQKY01000004">
    <property type="protein sequence ID" value="GJN89343.1"/>
    <property type="molecule type" value="Genomic_DNA"/>
</dbReference>
<feature type="region of interest" description="Disordered" evidence="1">
    <location>
        <begin position="26"/>
        <end position="93"/>
    </location>
</feature>
<keyword evidence="3" id="KW-1185">Reference proteome</keyword>
<comment type="caution">
    <text evidence="2">The sequence shown here is derived from an EMBL/GenBank/DDBJ whole genome shotgun (WGS) entry which is preliminary data.</text>
</comment>
<evidence type="ECO:0000313" key="3">
    <source>
        <dbReference type="Proteomes" id="UP001342314"/>
    </source>
</evidence>
<name>A0AAV5GGN6_9BASI</name>
<organism evidence="2 3">
    <name type="scientific">Rhodotorula paludigena</name>
    <dbReference type="NCBI Taxonomy" id="86838"/>
    <lineage>
        <taxon>Eukaryota</taxon>
        <taxon>Fungi</taxon>
        <taxon>Dikarya</taxon>
        <taxon>Basidiomycota</taxon>
        <taxon>Pucciniomycotina</taxon>
        <taxon>Microbotryomycetes</taxon>
        <taxon>Sporidiobolales</taxon>
        <taxon>Sporidiobolaceae</taxon>
        <taxon>Rhodotorula</taxon>
    </lineage>
</organism>
<sequence>MIPHRPSSAAPPAPKESLSDRIRRLRLEESASSRPRFNAAPPRPASQAPRWLDAALAPAQPQHRIRVTNETPRRGTAGPPPPPSWRSLAGQDPNVAVDGRNRQGSWLRPHELIEREKLAQPLPGQEKERDAVETLSSVAGGVIAADLARGSDSLLLEHVAYLPNHLRVRLLDVFADWRNPYPLTDEGARHLLRTDVSDGFEVAVIHDAPSAVDEDDEADDWEASVGPHEASSMRDLDSLDLSFSVVSLRALRNLLLRPADPSAIPPSDISSRSSSHTPIPPPPKLIPVFPHLRTLNLTATPRIAFTSTFFDLLSSLLSLRSLSLSGKSLEPPPSASPALFASSTTDDRLATPANFLPLLASATPTLRTLNLSYIDLPHVAFRSVDWETRWLDLRVLGIRSEWVNYDGEDVGPVKRTRIRQEVLGFILGGGSSEGSGTKRKRRWVDVIV</sequence>
<gene>
    <name evidence="2" type="ORF">Rhopal_002323-T1</name>
</gene>
<evidence type="ECO:0000313" key="2">
    <source>
        <dbReference type="EMBL" id="GJN89343.1"/>
    </source>
</evidence>
<accession>A0AAV5GGN6</accession>
<dbReference type="AlphaFoldDB" id="A0AAV5GGN6"/>
<protein>
    <recommendedName>
        <fullName evidence="4">Proteophosphoglycan ppg4</fullName>
    </recommendedName>
</protein>
<dbReference type="Proteomes" id="UP001342314">
    <property type="component" value="Unassembled WGS sequence"/>
</dbReference>
<dbReference type="SUPFAM" id="SSF52047">
    <property type="entry name" value="RNI-like"/>
    <property type="match status" value="1"/>
</dbReference>
<evidence type="ECO:0000256" key="1">
    <source>
        <dbReference type="SAM" id="MobiDB-lite"/>
    </source>
</evidence>
<dbReference type="Gene3D" id="3.80.10.10">
    <property type="entry name" value="Ribonuclease Inhibitor"/>
    <property type="match status" value="1"/>
</dbReference>
<dbReference type="InterPro" id="IPR032675">
    <property type="entry name" value="LRR_dom_sf"/>
</dbReference>
<reference evidence="2 3" key="1">
    <citation type="submission" date="2021-12" db="EMBL/GenBank/DDBJ databases">
        <title>High titer production of polyol ester of fatty acids by Rhodotorula paludigena BS15 towards product separation-free biomass refinery.</title>
        <authorList>
            <person name="Mano J."/>
            <person name="Ono H."/>
            <person name="Tanaka T."/>
            <person name="Naito K."/>
            <person name="Sushida H."/>
            <person name="Ike M."/>
            <person name="Tokuyasu K."/>
            <person name="Kitaoka M."/>
        </authorList>
    </citation>
    <scope>NUCLEOTIDE SEQUENCE [LARGE SCALE GENOMIC DNA]</scope>
    <source>
        <strain evidence="2 3">BS15</strain>
    </source>
</reference>
<evidence type="ECO:0008006" key="4">
    <source>
        <dbReference type="Google" id="ProtNLM"/>
    </source>
</evidence>
<proteinExistence type="predicted"/>